<dbReference type="EnsemblMetazoa" id="AQUA005269-RA">
    <property type="protein sequence ID" value="AQUA005269-PA"/>
    <property type="gene ID" value="AQUA005269"/>
</dbReference>
<keyword evidence="3" id="KW-1185">Reference proteome</keyword>
<sequence length="169" mass="18560">MINSRPFTHIPLSNEEDEILTPFHFLIGRGVESLPPDSLDTSYVSRQQFKVAQHNAKVEPVKVGDVVVLTNDNAPAGQWLKGKVLEVHPAADGQVRVVSVKTATGILKRPAVKVTVVDVKPKEHLLVVKQPPTRVLEDDVPIREAPSTKRIITAGDWTARLLAGNSDRE</sequence>
<dbReference type="PANTHER" id="PTHR47331">
    <property type="entry name" value="PHD-TYPE DOMAIN-CONTAINING PROTEIN"/>
    <property type="match status" value="1"/>
</dbReference>
<evidence type="ECO:0000259" key="1">
    <source>
        <dbReference type="Pfam" id="PF18701"/>
    </source>
</evidence>
<proteinExistence type="predicted"/>
<organism evidence="2 3">
    <name type="scientific">Anopheles quadriannulatus</name>
    <name type="common">Mosquito</name>
    <dbReference type="NCBI Taxonomy" id="34691"/>
    <lineage>
        <taxon>Eukaryota</taxon>
        <taxon>Metazoa</taxon>
        <taxon>Ecdysozoa</taxon>
        <taxon>Arthropoda</taxon>
        <taxon>Hexapoda</taxon>
        <taxon>Insecta</taxon>
        <taxon>Pterygota</taxon>
        <taxon>Neoptera</taxon>
        <taxon>Endopterygota</taxon>
        <taxon>Diptera</taxon>
        <taxon>Nematocera</taxon>
        <taxon>Culicoidea</taxon>
        <taxon>Culicidae</taxon>
        <taxon>Anophelinae</taxon>
        <taxon>Anopheles</taxon>
    </lineage>
</organism>
<evidence type="ECO:0000313" key="3">
    <source>
        <dbReference type="Proteomes" id="UP000076407"/>
    </source>
</evidence>
<name>A0A182X633_ANOQN</name>
<dbReference type="PANTHER" id="PTHR47331:SF1">
    <property type="entry name" value="GAG-LIKE PROTEIN"/>
    <property type="match status" value="1"/>
</dbReference>
<reference evidence="2" key="1">
    <citation type="submission" date="2020-05" db="UniProtKB">
        <authorList>
            <consortium name="EnsemblMetazoa"/>
        </authorList>
    </citation>
    <scope>IDENTIFICATION</scope>
    <source>
        <strain evidence="2">SANGQUA</strain>
    </source>
</reference>
<evidence type="ECO:0000313" key="2">
    <source>
        <dbReference type="EnsemblMetazoa" id="AQUA005269-PA"/>
    </source>
</evidence>
<dbReference type="STRING" id="34691.A0A182X633"/>
<protein>
    <submittedName>
        <fullName evidence="2">DUF5641 domain-containing protein</fullName>
    </submittedName>
</protein>
<dbReference type="Proteomes" id="UP000076407">
    <property type="component" value="Unassembled WGS sequence"/>
</dbReference>
<dbReference type="InterPro" id="IPR040676">
    <property type="entry name" value="DUF5641"/>
</dbReference>
<dbReference type="VEuPathDB" id="VectorBase:AQUA005269"/>
<feature type="domain" description="DUF5641" evidence="1">
    <location>
        <begin position="52"/>
        <end position="116"/>
    </location>
</feature>
<accession>A0A182X633</accession>
<dbReference type="Pfam" id="PF18701">
    <property type="entry name" value="DUF5641"/>
    <property type="match status" value="1"/>
</dbReference>
<dbReference type="AlphaFoldDB" id="A0A182X633"/>